<organism evidence="4 5">
    <name type="scientific">Xaviernesmea rhizosphaerae</name>
    <dbReference type="NCBI Taxonomy" id="1672749"/>
    <lineage>
        <taxon>Bacteria</taxon>
        <taxon>Pseudomonadati</taxon>
        <taxon>Pseudomonadota</taxon>
        <taxon>Alphaproteobacteria</taxon>
        <taxon>Hyphomicrobiales</taxon>
        <taxon>Rhizobiaceae</taxon>
        <taxon>Rhizobium/Agrobacterium group</taxon>
        <taxon>Xaviernesmea</taxon>
    </lineage>
</organism>
<dbReference type="STRING" id="1672749.BJF92_07255"/>
<name>A0A1Q9ACY0_9HYPH</name>
<evidence type="ECO:0000259" key="3">
    <source>
        <dbReference type="Pfam" id="PF13847"/>
    </source>
</evidence>
<evidence type="ECO:0000313" key="4">
    <source>
        <dbReference type="EMBL" id="OLP52776.1"/>
    </source>
</evidence>
<dbReference type="SUPFAM" id="SSF53335">
    <property type="entry name" value="S-adenosyl-L-methionine-dependent methyltransferases"/>
    <property type="match status" value="1"/>
</dbReference>
<accession>A0A1Q9ACY0</accession>
<dbReference type="OrthoDB" id="6493506at2"/>
<comment type="caution">
    <text evidence="4">The sequence shown here is derived from an EMBL/GenBank/DDBJ whole genome shotgun (WGS) entry which is preliminary data.</text>
</comment>
<dbReference type="RefSeq" id="WP_075637051.1">
    <property type="nucleotide sequence ID" value="NZ_MKIO01000042.1"/>
</dbReference>
<feature type="region of interest" description="Disordered" evidence="2">
    <location>
        <begin position="482"/>
        <end position="507"/>
    </location>
</feature>
<dbReference type="Proteomes" id="UP000186143">
    <property type="component" value="Unassembled WGS sequence"/>
</dbReference>
<feature type="domain" description="Methyltransferase" evidence="3">
    <location>
        <begin position="35"/>
        <end position="143"/>
    </location>
</feature>
<sequence>MSLKRLPFDNPEVPYHSYNSAEHVARYAALRDSVAGKRVLDVACGEGYGCHLLRGWGARDVVGVEIDPDAVATAERLFGGEGVTLVEGDAERLETVLAGAEPFDVIVSFATVAHLGKPEAFLRALPGLLAEGGMIVISCPNDAAFQGHHNIFHIRPYSFADFRELAEAQLGPADGWLMSTPILGMMNFVAGDAFVEVPHHDQMSMVKVKPVENAVQIPAQHNIVTTQDNCADYIGVWGGTLPGNVALSTLSVPGYFEPWRIMGALRARMAELEANQKTGPLESERLQAVIGEFERLSVEWRQAQFESRDSEIARLKSLCDGQAERLRASAARQTALQQRLDSLLPDPAAPQGAASADLLQELAAIRATTVGLIEKKGPPREQGPLEVTRLSVKAREMRFENEVQLLRKRLVSEAERAQLVIADLQKQLDESRRLINDWYVPEIGRLKETVETHEKVKREWWEPQLEIRAERIRVLEEALAATAEDSGAADEAAPQESGAAGRSDRPE</sequence>
<dbReference type="Pfam" id="PF13847">
    <property type="entry name" value="Methyltransf_31"/>
    <property type="match status" value="1"/>
</dbReference>
<dbReference type="AlphaFoldDB" id="A0A1Q9ACY0"/>
<evidence type="ECO:0000256" key="1">
    <source>
        <dbReference type="SAM" id="Coils"/>
    </source>
</evidence>
<protein>
    <recommendedName>
        <fullName evidence="3">Methyltransferase domain-containing protein</fullName>
    </recommendedName>
</protein>
<dbReference type="CDD" id="cd02440">
    <property type="entry name" value="AdoMet_MTases"/>
    <property type="match status" value="1"/>
</dbReference>
<dbReference type="InterPro" id="IPR029063">
    <property type="entry name" value="SAM-dependent_MTases_sf"/>
</dbReference>
<dbReference type="InterPro" id="IPR025714">
    <property type="entry name" value="Methyltranfer_dom"/>
</dbReference>
<proteinExistence type="predicted"/>
<dbReference type="PANTHER" id="PTHR43861">
    <property type="entry name" value="TRANS-ACONITATE 2-METHYLTRANSFERASE-RELATED"/>
    <property type="match status" value="1"/>
</dbReference>
<evidence type="ECO:0000313" key="5">
    <source>
        <dbReference type="Proteomes" id="UP000186143"/>
    </source>
</evidence>
<reference evidence="4 5" key="1">
    <citation type="submission" date="2016-09" db="EMBL/GenBank/DDBJ databases">
        <title>Rhizobium sp. nov., a novel species isolated from the rice rhizosphere.</title>
        <authorList>
            <person name="Zhao J."/>
            <person name="Zhang X."/>
        </authorList>
    </citation>
    <scope>NUCLEOTIDE SEQUENCE [LARGE SCALE GENOMIC DNA]</scope>
    <source>
        <strain evidence="4 5">MH17</strain>
    </source>
</reference>
<keyword evidence="1" id="KW-0175">Coiled coil</keyword>
<feature type="coiled-coil region" evidence="1">
    <location>
        <begin position="407"/>
        <end position="434"/>
    </location>
</feature>
<evidence type="ECO:0000256" key="2">
    <source>
        <dbReference type="SAM" id="MobiDB-lite"/>
    </source>
</evidence>
<gene>
    <name evidence="4" type="ORF">BJF92_07255</name>
</gene>
<dbReference type="EMBL" id="MKIO01000042">
    <property type="protein sequence ID" value="OLP52776.1"/>
    <property type="molecule type" value="Genomic_DNA"/>
</dbReference>
<dbReference type="Gene3D" id="3.40.50.150">
    <property type="entry name" value="Vaccinia Virus protein VP39"/>
    <property type="match status" value="1"/>
</dbReference>